<dbReference type="SUPFAM" id="SSF52743">
    <property type="entry name" value="Subtilisin-like"/>
    <property type="match status" value="1"/>
</dbReference>
<sequence length="571" mass="60748">MLAVGVLVLMALPLALGKPTAGSMHVLGRRDSPPAGYTLVGAASPGLMLDLRIALAQSDPLGLEEALYDVSTPSSEHYGQYLSKEEAANFVAPTSETLAAVNAWLAQNDVDAKTLTPAGDWLGISVPVSRANELLDAEFNVYADETSGKQAVRTLSYAVPQELQGHVTVVYPTTTFPSRNTRRPVIHSESVSAVSARSRRADTSDVDPSCASTITPSCLQSIYGIPSTPATQQSNQLAVAGYDDQWANRDDLETFLKTYRPDMSDLTTFKLQTLDGGTNNQTEADAGVEANLDIQYTVGVATDVPVVFISAGLDNHDGALEGFLDMTELLLNEDSPPRVWTTSYGPNEYDVPIELAYNLCYAYAQLGARGVSILFASGDGGVSGTQSSTCTDFVVPFPDGCPFMTNVGSTTGYAPEIAAWFSAGGFSNYWTRPLYQEAAVSSYLAYLGDTYVGLYNASGRAFPDVATQGVNFSVVIDQEFYMVDGTSCSSPTFASVIALLNDELAAEGNPPLGFLNPWLYGFAEWAFNDITIGNNPGCGTPGFNATIGWDPVTGWGSPNYTKMRLAAGLAS</sequence>
<comment type="function">
    <text evidence="2">Secreted tripeptidyl-peptidase which degrades proteins at acidic pHs and is involved in virulence.</text>
</comment>
<dbReference type="EC" id="3.4.14.10" evidence="4"/>
<dbReference type="AlphaFoldDB" id="A0A165DCW4"/>
<keyword evidence="7 15" id="KW-0479">Metal-binding</keyword>
<keyword evidence="8 17" id="KW-0732">Signal</keyword>
<dbReference type="CDD" id="cd11377">
    <property type="entry name" value="Pro-peptidase_S53"/>
    <property type="match status" value="1"/>
</dbReference>
<dbReference type="InterPro" id="IPR030400">
    <property type="entry name" value="Sedolisin_dom"/>
</dbReference>
<dbReference type="GO" id="GO:0004252">
    <property type="term" value="F:serine-type endopeptidase activity"/>
    <property type="evidence" value="ECO:0007669"/>
    <property type="project" value="UniProtKB-UniRule"/>
</dbReference>
<dbReference type="InterPro" id="IPR015366">
    <property type="entry name" value="S53_propep"/>
</dbReference>
<feature type="binding site" evidence="15">
    <location>
        <position position="530"/>
    </location>
    <ligand>
        <name>Ca(2+)</name>
        <dbReference type="ChEBI" id="CHEBI:29108"/>
    </ligand>
</feature>
<keyword evidence="14" id="KW-0325">Glycoprotein</keyword>
<keyword evidence="11 15" id="KW-0106">Calcium</keyword>
<evidence type="ECO:0000256" key="10">
    <source>
        <dbReference type="ARBA" id="ARBA00022825"/>
    </source>
</evidence>
<keyword evidence="5" id="KW-0964">Secreted</keyword>
<name>A0A165DCW4_9APHY</name>
<dbReference type="PROSITE" id="PS51695">
    <property type="entry name" value="SEDOLISIN"/>
    <property type="match status" value="1"/>
</dbReference>
<evidence type="ECO:0000259" key="18">
    <source>
        <dbReference type="PROSITE" id="PS51695"/>
    </source>
</evidence>
<evidence type="ECO:0000313" key="20">
    <source>
        <dbReference type="Proteomes" id="UP000076871"/>
    </source>
</evidence>
<proteinExistence type="predicted"/>
<feature type="binding site" evidence="15">
    <location>
        <position position="550"/>
    </location>
    <ligand>
        <name>Ca(2+)</name>
        <dbReference type="ChEBI" id="CHEBI:29108"/>
    </ligand>
</feature>
<evidence type="ECO:0000256" key="5">
    <source>
        <dbReference type="ARBA" id="ARBA00022525"/>
    </source>
</evidence>
<evidence type="ECO:0000256" key="16">
    <source>
        <dbReference type="SAM" id="MobiDB-lite"/>
    </source>
</evidence>
<keyword evidence="9 15" id="KW-0378">Hydrolase</keyword>
<dbReference type="OrthoDB" id="409122at2759"/>
<dbReference type="Gene3D" id="3.40.50.200">
    <property type="entry name" value="Peptidase S8/S53 domain"/>
    <property type="match status" value="1"/>
</dbReference>
<evidence type="ECO:0000256" key="9">
    <source>
        <dbReference type="ARBA" id="ARBA00022801"/>
    </source>
</evidence>
<evidence type="ECO:0000256" key="15">
    <source>
        <dbReference type="PROSITE-ProRule" id="PRU01032"/>
    </source>
</evidence>
<feature type="chain" id="PRO_5007856488" description="tripeptidyl-peptidase II" evidence="17">
    <location>
        <begin position="18"/>
        <end position="571"/>
    </location>
</feature>
<dbReference type="SUPFAM" id="SSF54897">
    <property type="entry name" value="Protease propeptides/inhibitors"/>
    <property type="match status" value="1"/>
</dbReference>
<evidence type="ECO:0000256" key="4">
    <source>
        <dbReference type="ARBA" id="ARBA00012462"/>
    </source>
</evidence>
<evidence type="ECO:0000256" key="11">
    <source>
        <dbReference type="ARBA" id="ARBA00022837"/>
    </source>
</evidence>
<dbReference type="GO" id="GO:0006508">
    <property type="term" value="P:proteolysis"/>
    <property type="evidence" value="ECO:0007669"/>
    <property type="project" value="UniProtKB-KW"/>
</dbReference>
<dbReference type="GO" id="GO:0005576">
    <property type="term" value="C:extracellular region"/>
    <property type="evidence" value="ECO:0007669"/>
    <property type="project" value="UniProtKB-SubCell"/>
</dbReference>
<dbReference type="SMART" id="SM00944">
    <property type="entry name" value="Pro-kuma_activ"/>
    <property type="match status" value="1"/>
</dbReference>
<keyword evidence="10 15" id="KW-0720">Serine protease</keyword>
<dbReference type="EMBL" id="KV427635">
    <property type="protein sequence ID" value="KZT04588.1"/>
    <property type="molecule type" value="Genomic_DNA"/>
</dbReference>
<dbReference type="Proteomes" id="UP000076871">
    <property type="component" value="Unassembled WGS sequence"/>
</dbReference>
<comment type="catalytic activity">
    <reaction evidence="1">
        <text>Release of an N-terminal tripeptide from a polypeptide.</text>
        <dbReference type="EC" id="3.4.14.10"/>
    </reaction>
</comment>
<feature type="domain" description="Peptidase S53" evidence="18">
    <location>
        <begin position="213"/>
        <end position="570"/>
    </location>
</feature>
<feature type="signal peptide" evidence="17">
    <location>
        <begin position="1"/>
        <end position="17"/>
    </location>
</feature>
<organism evidence="19 20">
    <name type="scientific">Laetiporus sulphureus 93-53</name>
    <dbReference type="NCBI Taxonomy" id="1314785"/>
    <lineage>
        <taxon>Eukaryota</taxon>
        <taxon>Fungi</taxon>
        <taxon>Dikarya</taxon>
        <taxon>Basidiomycota</taxon>
        <taxon>Agaricomycotina</taxon>
        <taxon>Agaricomycetes</taxon>
        <taxon>Polyporales</taxon>
        <taxon>Laetiporus</taxon>
    </lineage>
</organism>
<accession>A0A165DCW4</accession>
<dbReference type="Pfam" id="PF00082">
    <property type="entry name" value="Peptidase_S8"/>
    <property type="match status" value="1"/>
</dbReference>
<evidence type="ECO:0000256" key="17">
    <source>
        <dbReference type="SAM" id="SignalP"/>
    </source>
</evidence>
<evidence type="ECO:0000256" key="12">
    <source>
        <dbReference type="ARBA" id="ARBA00023026"/>
    </source>
</evidence>
<feature type="active site" description="Charge relay system" evidence="15">
    <location>
        <position position="487"/>
    </location>
</feature>
<dbReference type="PANTHER" id="PTHR14218">
    <property type="entry name" value="PROTEASE S8 TRIPEPTIDYL PEPTIDASE I CLN2"/>
    <property type="match status" value="1"/>
</dbReference>
<evidence type="ECO:0000256" key="7">
    <source>
        <dbReference type="ARBA" id="ARBA00022723"/>
    </source>
</evidence>
<feature type="active site" description="Charge relay system" evidence="15">
    <location>
        <position position="289"/>
    </location>
</feature>
<dbReference type="FunFam" id="3.40.50.200:FF:000015">
    <property type="entry name" value="Tripeptidyl peptidase A"/>
    <property type="match status" value="1"/>
</dbReference>
<feature type="binding site" evidence="15">
    <location>
        <position position="529"/>
    </location>
    <ligand>
        <name>Ca(2+)</name>
        <dbReference type="ChEBI" id="CHEBI:29108"/>
    </ligand>
</feature>
<evidence type="ECO:0000256" key="13">
    <source>
        <dbReference type="ARBA" id="ARBA00023145"/>
    </source>
</evidence>
<evidence type="ECO:0000256" key="1">
    <source>
        <dbReference type="ARBA" id="ARBA00001910"/>
    </source>
</evidence>
<dbReference type="GeneID" id="63822817"/>
<keyword evidence="12" id="KW-0843">Virulence</keyword>
<evidence type="ECO:0000313" key="19">
    <source>
        <dbReference type="EMBL" id="KZT04588.1"/>
    </source>
</evidence>
<dbReference type="STRING" id="1314785.A0A165DCW4"/>
<comment type="subcellular location">
    <subcellularLocation>
        <location evidence="3">Secreted</location>
        <location evidence="3">Extracellular space</location>
    </subcellularLocation>
</comment>
<dbReference type="CDD" id="cd04056">
    <property type="entry name" value="Peptidases_S53"/>
    <property type="match status" value="1"/>
</dbReference>
<dbReference type="PANTHER" id="PTHR14218:SF10">
    <property type="entry name" value="PEPTIDASE S53 DOMAIN-CONTAINING PROTEIN"/>
    <property type="match status" value="1"/>
</dbReference>
<gene>
    <name evidence="19" type="ORF">LAESUDRAFT_682381</name>
</gene>
<protein>
    <recommendedName>
        <fullName evidence="4">tripeptidyl-peptidase II</fullName>
        <ecNumber evidence="4">3.4.14.10</ecNumber>
    </recommendedName>
</protein>
<dbReference type="InterPro" id="IPR050819">
    <property type="entry name" value="Tripeptidyl-peptidase_I"/>
</dbReference>
<feature type="binding site" evidence="15">
    <location>
        <position position="548"/>
    </location>
    <ligand>
        <name>Ca(2+)</name>
        <dbReference type="ChEBI" id="CHEBI:29108"/>
    </ligand>
</feature>
<evidence type="ECO:0000256" key="3">
    <source>
        <dbReference type="ARBA" id="ARBA00004239"/>
    </source>
</evidence>
<keyword evidence="20" id="KW-1185">Reference proteome</keyword>
<comment type="cofactor">
    <cofactor evidence="15">
        <name>Ca(2+)</name>
        <dbReference type="ChEBI" id="CHEBI:29108"/>
    </cofactor>
    <text evidence="15">Binds 1 Ca(2+) ion per subunit.</text>
</comment>
<evidence type="ECO:0000256" key="2">
    <source>
        <dbReference type="ARBA" id="ARBA00002451"/>
    </source>
</evidence>
<feature type="active site" description="Charge relay system" evidence="15">
    <location>
        <position position="293"/>
    </location>
</feature>
<dbReference type="RefSeq" id="XP_040762328.1">
    <property type="nucleotide sequence ID" value="XM_040905788.1"/>
</dbReference>
<dbReference type="InterPro" id="IPR000209">
    <property type="entry name" value="Peptidase_S8/S53_dom"/>
</dbReference>
<dbReference type="Pfam" id="PF09286">
    <property type="entry name" value="Pro-kuma_activ"/>
    <property type="match status" value="1"/>
</dbReference>
<dbReference type="InterPro" id="IPR036852">
    <property type="entry name" value="Peptidase_S8/S53_dom_sf"/>
</dbReference>
<keyword evidence="13" id="KW-0865">Zymogen</keyword>
<evidence type="ECO:0000256" key="6">
    <source>
        <dbReference type="ARBA" id="ARBA00022670"/>
    </source>
</evidence>
<dbReference type="InParanoid" id="A0A165DCW4"/>
<feature type="region of interest" description="Disordered" evidence="16">
    <location>
        <begin position="189"/>
        <end position="210"/>
    </location>
</feature>
<dbReference type="GO" id="GO:0008240">
    <property type="term" value="F:tripeptidyl-peptidase activity"/>
    <property type="evidence" value="ECO:0007669"/>
    <property type="project" value="UniProtKB-EC"/>
</dbReference>
<keyword evidence="6 15" id="KW-0645">Protease</keyword>
<reference evidence="19 20" key="1">
    <citation type="journal article" date="2016" name="Mol. Biol. Evol.">
        <title>Comparative Genomics of Early-Diverging Mushroom-Forming Fungi Provides Insights into the Origins of Lignocellulose Decay Capabilities.</title>
        <authorList>
            <person name="Nagy L.G."/>
            <person name="Riley R."/>
            <person name="Tritt A."/>
            <person name="Adam C."/>
            <person name="Daum C."/>
            <person name="Floudas D."/>
            <person name="Sun H."/>
            <person name="Yadav J.S."/>
            <person name="Pangilinan J."/>
            <person name="Larsson K.H."/>
            <person name="Matsuura K."/>
            <person name="Barry K."/>
            <person name="Labutti K."/>
            <person name="Kuo R."/>
            <person name="Ohm R.A."/>
            <person name="Bhattacharya S.S."/>
            <person name="Shirouzu T."/>
            <person name="Yoshinaga Y."/>
            <person name="Martin F.M."/>
            <person name="Grigoriev I.V."/>
            <person name="Hibbett D.S."/>
        </authorList>
    </citation>
    <scope>NUCLEOTIDE SEQUENCE [LARGE SCALE GENOMIC DNA]</scope>
    <source>
        <strain evidence="19 20">93-53</strain>
    </source>
</reference>
<evidence type="ECO:0000256" key="14">
    <source>
        <dbReference type="ARBA" id="ARBA00023180"/>
    </source>
</evidence>
<dbReference type="GO" id="GO:0046872">
    <property type="term" value="F:metal ion binding"/>
    <property type="evidence" value="ECO:0007669"/>
    <property type="project" value="UniProtKB-UniRule"/>
</dbReference>
<evidence type="ECO:0000256" key="8">
    <source>
        <dbReference type="ARBA" id="ARBA00022729"/>
    </source>
</evidence>